<dbReference type="Proteomes" id="UP001472677">
    <property type="component" value="Unassembled WGS sequence"/>
</dbReference>
<evidence type="ECO:0000313" key="3">
    <source>
        <dbReference type="Proteomes" id="UP001472677"/>
    </source>
</evidence>
<reference evidence="2 3" key="1">
    <citation type="journal article" date="2024" name="G3 (Bethesda)">
        <title>Genome assembly of Hibiscus sabdariffa L. provides insights into metabolisms of medicinal natural products.</title>
        <authorList>
            <person name="Kim T."/>
        </authorList>
    </citation>
    <scope>NUCLEOTIDE SEQUENCE [LARGE SCALE GENOMIC DNA]</scope>
    <source>
        <strain evidence="2">TK-2024</strain>
        <tissue evidence="2">Old leaves</tissue>
    </source>
</reference>
<gene>
    <name evidence="2" type="ORF">V6N12_043011</name>
</gene>
<comment type="caution">
    <text evidence="2">The sequence shown here is derived from an EMBL/GenBank/DDBJ whole genome shotgun (WGS) entry which is preliminary data.</text>
</comment>
<accession>A0ABR2DI03</accession>
<dbReference type="EMBL" id="JBBPBM010000026">
    <property type="protein sequence ID" value="KAK8539385.1"/>
    <property type="molecule type" value="Genomic_DNA"/>
</dbReference>
<evidence type="ECO:0000313" key="2">
    <source>
        <dbReference type="EMBL" id="KAK8539385.1"/>
    </source>
</evidence>
<name>A0ABR2DI03_9ROSI</name>
<feature type="region of interest" description="Disordered" evidence="1">
    <location>
        <begin position="1"/>
        <end position="23"/>
    </location>
</feature>
<sequence length="110" mass="11491">MEGIQSEHALDTTVQPTVNSGVEPAIEPVVDKATTTLVAPTCEEGIQSRHAANTAIQPLVNSGGEPIAETEFDEATTTPGLSSNVADDFSLHNKSEFHTSSINSLDGLSD</sequence>
<proteinExistence type="predicted"/>
<evidence type="ECO:0000256" key="1">
    <source>
        <dbReference type="SAM" id="MobiDB-lite"/>
    </source>
</evidence>
<keyword evidence="3" id="KW-1185">Reference proteome</keyword>
<organism evidence="2 3">
    <name type="scientific">Hibiscus sabdariffa</name>
    <name type="common">roselle</name>
    <dbReference type="NCBI Taxonomy" id="183260"/>
    <lineage>
        <taxon>Eukaryota</taxon>
        <taxon>Viridiplantae</taxon>
        <taxon>Streptophyta</taxon>
        <taxon>Embryophyta</taxon>
        <taxon>Tracheophyta</taxon>
        <taxon>Spermatophyta</taxon>
        <taxon>Magnoliopsida</taxon>
        <taxon>eudicotyledons</taxon>
        <taxon>Gunneridae</taxon>
        <taxon>Pentapetalae</taxon>
        <taxon>rosids</taxon>
        <taxon>malvids</taxon>
        <taxon>Malvales</taxon>
        <taxon>Malvaceae</taxon>
        <taxon>Malvoideae</taxon>
        <taxon>Hibiscus</taxon>
    </lineage>
</organism>
<protein>
    <submittedName>
        <fullName evidence="2">Uncharacterized protein</fullName>
    </submittedName>
</protein>